<organism evidence="1 2">
    <name type="scientific">Anopheles culicifacies</name>
    <dbReference type="NCBI Taxonomy" id="139723"/>
    <lineage>
        <taxon>Eukaryota</taxon>
        <taxon>Metazoa</taxon>
        <taxon>Ecdysozoa</taxon>
        <taxon>Arthropoda</taxon>
        <taxon>Hexapoda</taxon>
        <taxon>Insecta</taxon>
        <taxon>Pterygota</taxon>
        <taxon>Neoptera</taxon>
        <taxon>Endopterygota</taxon>
        <taxon>Diptera</taxon>
        <taxon>Nematocera</taxon>
        <taxon>Culicoidea</taxon>
        <taxon>Culicidae</taxon>
        <taxon>Anophelinae</taxon>
        <taxon>Anopheles</taxon>
        <taxon>culicifacies species complex</taxon>
    </lineage>
</organism>
<dbReference type="Proteomes" id="UP000075883">
    <property type="component" value="Unassembled WGS sequence"/>
</dbReference>
<dbReference type="EnsemblMetazoa" id="ACUA018676-RA">
    <property type="protein sequence ID" value="ACUA018676-PA"/>
    <property type="gene ID" value="ACUA018676"/>
</dbReference>
<sequence length="205" mass="23430">MLWIGNQNNYEGVCLYASLHIEINLGFFELLKKQEKWYIYIEHNESFVAYLMHETFNSDGVLSGICFLNKRDLANGLPTFRFKLATTIKHGNENLLLTIPMPASLQSTDECAICLVQNAPTPMVASRTSVKLNASSIIAQYNPHPVRSQKQERIIMYCIRNEQSKTKAGLFLELQAIADEDLILKLYWKVRKNGIIDDDLPHAPR</sequence>
<evidence type="ECO:0000313" key="1">
    <source>
        <dbReference type="EnsemblMetazoa" id="ACUA018676-PA"/>
    </source>
</evidence>
<name>A0A182MHW2_9DIPT</name>
<reference evidence="1" key="2">
    <citation type="submission" date="2020-05" db="UniProtKB">
        <authorList>
            <consortium name="EnsemblMetazoa"/>
        </authorList>
    </citation>
    <scope>IDENTIFICATION</scope>
    <source>
        <strain evidence="1">A-37</strain>
    </source>
</reference>
<evidence type="ECO:0000313" key="2">
    <source>
        <dbReference type="Proteomes" id="UP000075883"/>
    </source>
</evidence>
<accession>A0A182MHW2</accession>
<keyword evidence="2" id="KW-1185">Reference proteome</keyword>
<reference evidence="2" key="1">
    <citation type="submission" date="2013-09" db="EMBL/GenBank/DDBJ databases">
        <title>The Genome Sequence of Anopheles culicifacies species A.</title>
        <authorList>
            <consortium name="The Broad Institute Genomics Platform"/>
            <person name="Neafsey D.E."/>
            <person name="Besansky N."/>
            <person name="Howell P."/>
            <person name="Walton C."/>
            <person name="Young S.K."/>
            <person name="Zeng Q."/>
            <person name="Gargeya S."/>
            <person name="Fitzgerald M."/>
            <person name="Haas B."/>
            <person name="Abouelleil A."/>
            <person name="Allen A.W."/>
            <person name="Alvarado L."/>
            <person name="Arachchi H.M."/>
            <person name="Berlin A.M."/>
            <person name="Chapman S.B."/>
            <person name="Gainer-Dewar J."/>
            <person name="Goldberg J."/>
            <person name="Griggs A."/>
            <person name="Gujja S."/>
            <person name="Hansen M."/>
            <person name="Howarth C."/>
            <person name="Imamovic A."/>
            <person name="Ireland A."/>
            <person name="Larimer J."/>
            <person name="McCowan C."/>
            <person name="Murphy C."/>
            <person name="Pearson M."/>
            <person name="Poon T.W."/>
            <person name="Priest M."/>
            <person name="Roberts A."/>
            <person name="Saif S."/>
            <person name="Shea T."/>
            <person name="Sisk P."/>
            <person name="Sykes S."/>
            <person name="Wortman J."/>
            <person name="Nusbaum C."/>
            <person name="Birren B."/>
        </authorList>
    </citation>
    <scope>NUCLEOTIDE SEQUENCE [LARGE SCALE GENOMIC DNA]</scope>
    <source>
        <strain evidence="2">A-37</strain>
    </source>
</reference>
<protein>
    <submittedName>
        <fullName evidence="1">Uncharacterized protein</fullName>
    </submittedName>
</protein>
<dbReference type="VEuPathDB" id="VectorBase:ACUA018676"/>
<dbReference type="AlphaFoldDB" id="A0A182MHW2"/>
<dbReference type="EMBL" id="AXCM01000771">
    <property type="status" value="NOT_ANNOTATED_CDS"/>
    <property type="molecule type" value="Genomic_DNA"/>
</dbReference>
<proteinExistence type="predicted"/>